<reference evidence="1" key="1">
    <citation type="journal article" date="2022" name="Int. J. Syst. Evol. Microbiol.">
        <title>Apilactobacillus apisilvae sp. nov., Nicolia spurrieriana gen. nov. sp. nov., Bombilactobacillus folatiphilus sp. nov. and Bombilactobacillus thymidiniphilus sp. nov., four new lactic acid bacterial isolates from stingless bees Tetragonula carbonaria and Austroplebeia australis.</title>
        <authorList>
            <person name="Oliphant S.A."/>
            <person name="Watson-Haigh N.S."/>
            <person name="Sumby K.M."/>
            <person name="Gardner J."/>
            <person name="Groom S."/>
            <person name="Jiranek V."/>
        </authorList>
    </citation>
    <scope>NUCLEOTIDE SEQUENCE</scope>
    <source>
        <strain evidence="1">SGEP1_A5</strain>
    </source>
</reference>
<name>A0A976X6F8_9LACO</name>
<dbReference type="AlphaFoldDB" id="A0A976X6F8"/>
<organism evidence="1 2">
    <name type="scientific">Nicoliella spurrieriana</name>
    <dbReference type="NCBI Taxonomy" id="2925830"/>
    <lineage>
        <taxon>Bacteria</taxon>
        <taxon>Bacillati</taxon>
        <taxon>Bacillota</taxon>
        <taxon>Bacilli</taxon>
        <taxon>Lactobacillales</taxon>
        <taxon>Lactobacillaceae</taxon>
        <taxon>Nicoliella</taxon>
    </lineage>
</organism>
<dbReference type="Proteomes" id="UP000831181">
    <property type="component" value="Chromosome"/>
</dbReference>
<gene>
    <name evidence="1" type="ORF">MOO44_04425</name>
</gene>
<keyword evidence="2" id="KW-1185">Reference proteome</keyword>
<proteinExistence type="predicted"/>
<dbReference type="KEGG" id="lbe:MOO44_04425"/>
<dbReference type="EMBL" id="CP093361">
    <property type="protein sequence ID" value="UQS87404.1"/>
    <property type="molecule type" value="Genomic_DNA"/>
</dbReference>
<protein>
    <submittedName>
        <fullName evidence="1">Uncharacterized protein</fullName>
    </submittedName>
</protein>
<accession>A0A976X6F8</accession>
<evidence type="ECO:0000313" key="2">
    <source>
        <dbReference type="Proteomes" id="UP000831181"/>
    </source>
</evidence>
<sequence>MVFLIPFEINITFSNLTIEIINVCDIILINQQSQLITYSNKSLVAAEGGLSECQVGVMAPQLSCKRDLLAVAAFRGGQV</sequence>
<dbReference type="RefSeq" id="WP_260117211.1">
    <property type="nucleotide sequence ID" value="NZ_CP093361.1"/>
</dbReference>
<evidence type="ECO:0000313" key="1">
    <source>
        <dbReference type="EMBL" id="UQS87404.1"/>
    </source>
</evidence>